<protein>
    <submittedName>
        <fullName evidence="2">Glycosyl transferase family 2</fullName>
    </submittedName>
</protein>
<evidence type="ECO:0000313" key="3">
    <source>
        <dbReference type="Proteomes" id="UP000295344"/>
    </source>
</evidence>
<proteinExistence type="predicted"/>
<gene>
    <name evidence="2" type="ORF">CLV52_1379</name>
</gene>
<dbReference type="GO" id="GO:0016740">
    <property type="term" value="F:transferase activity"/>
    <property type="evidence" value="ECO:0007669"/>
    <property type="project" value="UniProtKB-KW"/>
</dbReference>
<dbReference type="SUPFAM" id="SSF53448">
    <property type="entry name" value="Nucleotide-diphospho-sugar transferases"/>
    <property type="match status" value="1"/>
</dbReference>
<dbReference type="Pfam" id="PF00535">
    <property type="entry name" value="Glycos_transf_2"/>
    <property type="match status" value="1"/>
</dbReference>
<dbReference type="CDD" id="cd00761">
    <property type="entry name" value="Glyco_tranf_GTA_type"/>
    <property type="match status" value="1"/>
</dbReference>
<accession>A0A4R7FSK0</accession>
<sequence>MVAVSVVIASRDPGPALVGLVRSLDAQTLPAAEFEVVVADDSTDGSAGRLLELEGRRSNVVVVAAAPDADRLALARRHASGDHVLELDQDLRLAPRALELLLDRARESGVAVVRGRVAGGRGRRIALVRAGAETSEVVDLDSGYACALQDVEPVPVPDGVAITAATIRWESGLLRVDAGVTGHGGEARLLVANDVVELEVPATLGDGTASAALDLRTAEAGRPLGDGVWSLRLRLSTPAGLVDLPLPSGRRVAAVIDGRPSVVRAGESGAEVDAGATATPVAGAAPRETATVVESARGILLTLDQPALHVHGDGELDARLLLDSFALRARLVCRDGSARVEALASSLAGVSRIALGVGGGKPVQTGLRLRVDGVGAMTVEAVPPSKPKAPPAAPAGPPRLVQRIRRRAPEPLEPVVRRLSRVPVLRRAYRSLMAR</sequence>
<reference evidence="2 3" key="1">
    <citation type="submission" date="2019-03" db="EMBL/GenBank/DDBJ databases">
        <title>Genomic Encyclopedia of Archaeal and Bacterial Type Strains, Phase II (KMG-II): from individual species to whole genera.</title>
        <authorList>
            <person name="Goeker M."/>
        </authorList>
    </citation>
    <scope>NUCLEOTIDE SEQUENCE [LARGE SCALE GENOMIC DNA]</scope>
    <source>
        <strain evidence="2 3">DSM 24782</strain>
    </source>
</reference>
<dbReference type="Gene3D" id="3.90.550.10">
    <property type="entry name" value="Spore Coat Polysaccharide Biosynthesis Protein SpsA, Chain A"/>
    <property type="match status" value="1"/>
</dbReference>
<dbReference type="InterPro" id="IPR029044">
    <property type="entry name" value="Nucleotide-diphossugar_trans"/>
</dbReference>
<keyword evidence="2" id="KW-0808">Transferase</keyword>
<feature type="domain" description="Glycosyltransferase 2-like" evidence="1">
    <location>
        <begin position="5"/>
        <end position="117"/>
    </location>
</feature>
<comment type="caution">
    <text evidence="2">The sequence shown here is derived from an EMBL/GenBank/DDBJ whole genome shotgun (WGS) entry which is preliminary data.</text>
</comment>
<dbReference type="RefSeq" id="WP_162850736.1">
    <property type="nucleotide sequence ID" value="NZ_SOAM01000001.1"/>
</dbReference>
<evidence type="ECO:0000313" key="2">
    <source>
        <dbReference type="EMBL" id="TDS80810.1"/>
    </source>
</evidence>
<dbReference type="EMBL" id="SOAM01000001">
    <property type="protein sequence ID" value="TDS80810.1"/>
    <property type="molecule type" value="Genomic_DNA"/>
</dbReference>
<organism evidence="2 3">
    <name type="scientific">Amnibacterium kyonggiense</name>
    <dbReference type="NCBI Taxonomy" id="595671"/>
    <lineage>
        <taxon>Bacteria</taxon>
        <taxon>Bacillati</taxon>
        <taxon>Actinomycetota</taxon>
        <taxon>Actinomycetes</taxon>
        <taxon>Micrococcales</taxon>
        <taxon>Microbacteriaceae</taxon>
        <taxon>Amnibacterium</taxon>
    </lineage>
</organism>
<dbReference type="Proteomes" id="UP000295344">
    <property type="component" value="Unassembled WGS sequence"/>
</dbReference>
<evidence type="ECO:0000259" key="1">
    <source>
        <dbReference type="Pfam" id="PF00535"/>
    </source>
</evidence>
<name>A0A4R7FSK0_9MICO</name>
<keyword evidence="3" id="KW-1185">Reference proteome</keyword>
<dbReference type="InterPro" id="IPR001173">
    <property type="entry name" value="Glyco_trans_2-like"/>
</dbReference>
<dbReference type="AlphaFoldDB" id="A0A4R7FSK0"/>